<sequence>MTTLIDKINANLEKSGLERRSAEARSWLTDQVKNLRTPSPKKILGDTSKSVTKIVPGKMYFYNYDPKGKDTLSYYDRFPLVLPIELYSDGWLGLNLHYIQPRQRLMLLDKLYSTLNNKKFDSTTKMRLSYNMLNGASRFKEFQPCLKRYLSSHVQSRLIEIESSEWEVAAVIPFGMFGGVSRNKVYQDSKEIIDGV</sequence>
<proteinExistence type="predicted"/>
<reference evidence="1" key="1">
    <citation type="submission" date="2020-04" db="EMBL/GenBank/DDBJ databases">
        <authorList>
            <person name="Chiriac C."/>
            <person name="Salcher M."/>
            <person name="Ghai R."/>
            <person name="Kavagutti S V."/>
        </authorList>
    </citation>
    <scope>NUCLEOTIDE SEQUENCE</scope>
</reference>
<dbReference type="EMBL" id="LR796178">
    <property type="protein sequence ID" value="CAB4124124.1"/>
    <property type="molecule type" value="Genomic_DNA"/>
</dbReference>
<name>A0A6J5KNY6_9CAUD</name>
<gene>
    <name evidence="1" type="ORF">UFOVP49_19</name>
</gene>
<accession>A0A6J5KNY6</accession>
<evidence type="ECO:0000313" key="1">
    <source>
        <dbReference type="EMBL" id="CAB4124124.1"/>
    </source>
</evidence>
<protein>
    <submittedName>
        <fullName evidence="1">DNA end protector protein</fullName>
    </submittedName>
</protein>
<organism evidence="1">
    <name type="scientific">uncultured Caudovirales phage</name>
    <dbReference type="NCBI Taxonomy" id="2100421"/>
    <lineage>
        <taxon>Viruses</taxon>
        <taxon>Duplodnaviria</taxon>
        <taxon>Heunggongvirae</taxon>
        <taxon>Uroviricota</taxon>
        <taxon>Caudoviricetes</taxon>
        <taxon>Peduoviridae</taxon>
        <taxon>Maltschvirus</taxon>
        <taxon>Maltschvirus maltsch</taxon>
    </lineage>
</organism>